<dbReference type="Pfam" id="PF18019">
    <property type="entry name" value="Cas3_HD"/>
    <property type="match status" value="1"/>
</dbReference>
<dbReference type="Gene3D" id="1.10.3210.30">
    <property type="match status" value="1"/>
</dbReference>
<keyword evidence="7" id="KW-0347">Helicase</keyword>
<keyword evidence="8" id="KW-0067">ATP-binding</keyword>
<dbReference type="AlphaFoldDB" id="E1R0V3"/>
<dbReference type="InterPro" id="IPR006483">
    <property type="entry name" value="CRISPR-assoc_Cas3_HD"/>
</dbReference>
<keyword evidence="13" id="KW-1185">Reference proteome</keyword>
<gene>
    <name evidence="12" type="ordered locus">Spirs_1069</name>
</gene>
<dbReference type="KEGG" id="ssm:Spirs_1069"/>
<dbReference type="eggNOG" id="COG1203">
    <property type="taxonomic scope" value="Bacteria"/>
</dbReference>
<dbReference type="GO" id="GO:0016787">
    <property type="term" value="F:hydrolase activity"/>
    <property type="evidence" value="ECO:0007669"/>
    <property type="project" value="UniProtKB-KW"/>
</dbReference>
<evidence type="ECO:0000256" key="7">
    <source>
        <dbReference type="ARBA" id="ARBA00022806"/>
    </source>
</evidence>
<comment type="similarity">
    <text evidence="1">In the N-terminal section; belongs to the CRISPR-associated nuclease Cas3-HD family.</text>
</comment>
<keyword evidence="4" id="KW-0479">Metal-binding</keyword>
<dbReference type="GO" id="GO:0003676">
    <property type="term" value="F:nucleic acid binding"/>
    <property type="evidence" value="ECO:0007669"/>
    <property type="project" value="InterPro"/>
</dbReference>
<dbReference type="CDD" id="cd17930">
    <property type="entry name" value="DEXHc_cas3"/>
    <property type="match status" value="1"/>
</dbReference>
<dbReference type="InterPro" id="IPR014001">
    <property type="entry name" value="Helicase_ATP-bd"/>
</dbReference>
<dbReference type="GO" id="GO:0004386">
    <property type="term" value="F:helicase activity"/>
    <property type="evidence" value="ECO:0007669"/>
    <property type="project" value="UniProtKB-KW"/>
</dbReference>
<feature type="domain" description="HD Cas3-type" evidence="11">
    <location>
        <begin position="15"/>
        <end position="182"/>
    </location>
</feature>
<dbReference type="InterPro" id="IPR054712">
    <property type="entry name" value="Cas3-like_dom"/>
</dbReference>
<dbReference type="SUPFAM" id="SSF52540">
    <property type="entry name" value="P-loop containing nucleoside triphosphate hydrolases"/>
    <property type="match status" value="1"/>
</dbReference>
<evidence type="ECO:0000256" key="1">
    <source>
        <dbReference type="ARBA" id="ARBA00006847"/>
    </source>
</evidence>
<evidence type="ECO:0000256" key="5">
    <source>
        <dbReference type="ARBA" id="ARBA00022741"/>
    </source>
</evidence>
<proteinExistence type="inferred from homology"/>
<dbReference type="GO" id="GO:0046872">
    <property type="term" value="F:metal ion binding"/>
    <property type="evidence" value="ECO:0007669"/>
    <property type="project" value="UniProtKB-KW"/>
</dbReference>
<evidence type="ECO:0000256" key="3">
    <source>
        <dbReference type="ARBA" id="ARBA00022722"/>
    </source>
</evidence>
<dbReference type="EMBL" id="CP002116">
    <property type="protein sequence ID" value="ADK80202.1"/>
    <property type="molecule type" value="Genomic_DNA"/>
</dbReference>
<evidence type="ECO:0000313" key="13">
    <source>
        <dbReference type="Proteomes" id="UP000002318"/>
    </source>
</evidence>
<evidence type="ECO:0000256" key="8">
    <source>
        <dbReference type="ARBA" id="ARBA00022840"/>
    </source>
</evidence>
<dbReference type="Pfam" id="PF00270">
    <property type="entry name" value="DEAD"/>
    <property type="match status" value="1"/>
</dbReference>
<evidence type="ECO:0000256" key="6">
    <source>
        <dbReference type="ARBA" id="ARBA00022801"/>
    </source>
</evidence>
<dbReference type="CDD" id="cd09641">
    <property type="entry name" value="Cas3''_I"/>
    <property type="match status" value="1"/>
</dbReference>
<evidence type="ECO:0000259" key="11">
    <source>
        <dbReference type="PROSITE" id="PS51643"/>
    </source>
</evidence>
<dbReference type="PROSITE" id="PS51192">
    <property type="entry name" value="HELICASE_ATP_BIND_1"/>
    <property type="match status" value="1"/>
</dbReference>
<dbReference type="InterPro" id="IPR011545">
    <property type="entry name" value="DEAD/DEAH_box_helicase_dom"/>
</dbReference>
<keyword evidence="5" id="KW-0547">Nucleotide-binding</keyword>
<dbReference type="InterPro" id="IPR006474">
    <property type="entry name" value="Helicase_Cas3_CRISPR-ass_core"/>
</dbReference>
<dbReference type="PROSITE" id="PS51643">
    <property type="entry name" value="HD_CAS3"/>
    <property type="match status" value="1"/>
</dbReference>
<dbReference type="Pfam" id="PF22590">
    <property type="entry name" value="Cas3-like_C_2"/>
    <property type="match status" value="1"/>
</dbReference>
<name>E1R0V3_SEDSS</name>
<keyword evidence="3" id="KW-0540">Nuclease</keyword>
<feature type="domain" description="Helicase ATP-binding" evidence="10">
    <location>
        <begin position="236"/>
        <end position="415"/>
    </location>
</feature>
<keyword evidence="9" id="KW-0051">Antiviral defense</keyword>
<dbReference type="InterPro" id="IPR027417">
    <property type="entry name" value="P-loop_NTPase"/>
</dbReference>
<evidence type="ECO:0000256" key="4">
    <source>
        <dbReference type="ARBA" id="ARBA00022723"/>
    </source>
</evidence>
<dbReference type="HOGENOM" id="CLU_010123_0_0_12"/>
<dbReference type="InterPro" id="IPR038257">
    <property type="entry name" value="CRISPR-assoc_Cas3_HD_sf"/>
</dbReference>
<evidence type="ECO:0000256" key="2">
    <source>
        <dbReference type="ARBA" id="ARBA00009046"/>
    </source>
</evidence>
<evidence type="ECO:0000313" key="12">
    <source>
        <dbReference type="EMBL" id="ADK80202.1"/>
    </source>
</evidence>
<dbReference type="GO" id="GO:0051607">
    <property type="term" value="P:defense response to virus"/>
    <property type="evidence" value="ECO:0007669"/>
    <property type="project" value="UniProtKB-KW"/>
</dbReference>
<dbReference type="GO" id="GO:0004518">
    <property type="term" value="F:nuclease activity"/>
    <property type="evidence" value="ECO:0007669"/>
    <property type="project" value="UniProtKB-KW"/>
</dbReference>
<dbReference type="OrthoDB" id="9810236at2"/>
<dbReference type="SMART" id="SM00487">
    <property type="entry name" value="DEXDc"/>
    <property type="match status" value="1"/>
</dbReference>
<dbReference type="RefSeq" id="WP_013253666.1">
    <property type="nucleotide sequence ID" value="NC_014364.1"/>
</dbReference>
<evidence type="ECO:0000256" key="9">
    <source>
        <dbReference type="ARBA" id="ARBA00023118"/>
    </source>
</evidence>
<comment type="similarity">
    <text evidence="2">In the central section; belongs to the CRISPR-associated helicase Cas3 family.</text>
</comment>
<dbReference type="NCBIfam" id="TIGR01587">
    <property type="entry name" value="cas3_core"/>
    <property type="match status" value="1"/>
</dbReference>
<reference evidence="12 13" key="1">
    <citation type="journal article" date="2010" name="Stand. Genomic Sci.">
        <title>Complete genome sequence of Spirochaeta smaragdinae type strain (SEBR 4228).</title>
        <authorList>
            <person name="Mavromatis K."/>
            <person name="Yasawong M."/>
            <person name="Chertkov O."/>
            <person name="Lapidus A."/>
            <person name="Lucas S."/>
            <person name="Nolan M."/>
            <person name="Del Rio T.G."/>
            <person name="Tice H."/>
            <person name="Cheng J.F."/>
            <person name="Pitluck S."/>
            <person name="Liolios K."/>
            <person name="Ivanova N."/>
            <person name="Tapia R."/>
            <person name="Han C."/>
            <person name="Bruce D."/>
            <person name="Goodwin L."/>
            <person name="Pati A."/>
            <person name="Chen A."/>
            <person name="Palaniappan K."/>
            <person name="Land M."/>
            <person name="Hauser L."/>
            <person name="Chang Y.J."/>
            <person name="Jeffries C.D."/>
            <person name="Detter J.C."/>
            <person name="Rohde M."/>
            <person name="Brambilla E."/>
            <person name="Spring S."/>
            <person name="Goker M."/>
            <person name="Sikorski J."/>
            <person name="Woyke T."/>
            <person name="Bristow J."/>
            <person name="Eisen J.A."/>
            <person name="Markowitz V."/>
            <person name="Hugenholtz P."/>
            <person name="Klenk H.P."/>
            <person name="Kyrpides N.C."/>
        </authorList>
    </citation>
    <scope>NUCLEOTIDE SEQUENCE [LARGE SCALE GENOMIC DNA]</scope>
    <source>
        <strain evidence="13">DSM 11293 / JCM 15392 / SEBR 4228</strain>
    </source>
</reference>
<sequence length="741" mass="83500">MGKELLAHVKQNDDKEWQIHTLEDHLKGVAVLSAKFTSCFGLEKLAFIQGLTHDAGKASDDFQQKIAGKSGYDSDAHVSTAVDHSTAGAQYVIEKYGEGAIPLAYSIMGHHGGLPNGYDENDSCLEKRLEKEVSEYKTNLPDENLPDTILPSDYLPKKSLKPPKVHFLIRMLYSALTDADFLDTERFMSPEKESLRNDGSVNFIQLKELLDNDLSAYTDRSGINGTRADILDWCRKAANLPQGIYSLTVPTGGGKTKSSVSFAIEHCIRHELKRIIYVIPYTSIISQNAGVFRGIFGVDNVLEHHSNLEPEHENARNRLLCENWDAPIVVTTNIQFFESFYSSRSSSCRKLHNVADSVIIFDEAQMLPSEFLKPCLEIISELVDNYGCTAVLCTATQPTLNKERFLKDSALKNVTEIIPEPETLYQSLKRVEIEYLNEPLSNEDISTRVLPLRQVLIIVNTRRDARKIFEFMLQNHQDDGSIFHLSTFMCPKHREQTLKIIRERLSQNMPCKVVSTQLIEAGVDIDFSVVYRAIAGLDSIAQAAGRCNREGKLEYGKVFVFKGENPPPPGHLRQSAESGEKTLQSFQKDPLCLDAIASYFDDFFWKRAGAHGMDKKNIASRLNVHPNEIDKIPFKDVAKDFSIINQPTKAIIIPFEQEGELLVERLQNKYYFPNRDDYKKAQRLSVQVMDKVLDLLVGLGAVVDARGDGQFYILSNTDIYSKHTGLSTDDPQFIESEKLVF</sequence>
<dbReference type="GO" id="GO:0005524">
    <property type="term" value="F:ATP binding"/>
    <property type="evidence" value="ECO:0007669"/>
    <property type="project" value="UniProtKB-KW"/>
</dbReference>
<dbReference type="Gene3D" id="3.40.50.300">
    <property type="entry name" value="P-loop containing nucleotide triphosphate hydrolases"/>
    <property type="match status" value="2"/>
</dbReference>
<dbReference type="STRING" id="573413.Spirs_1069"/>
<accession>E1R0V3</accession>
<dbReference type="Proteomes" id="UP000002318">
    <property type="component" value="Chromosome"/>
</dbReference>
<dbReference type="NCBIfam" id="TIGR01596">
    <property type="entry name" value="cas3_HD"/>
    <property type="match status" value="1"/>
</dbReference>
<keyword evidence="6" id="KW-0378">Hydrolase</keyword>
<protein>
    <submittedName>
        <fullName evidence="12">CRISPR-associated helicase Cas3</fullName>
    </submittedName>
</protein>
<organism evidence="12 13">
    <name type="scientific">Sediminispirochaeta smaragdinae (strain DSM 11293 / JCM 15392 / SEBR 4228)</name>
    <name type="common">Spirochaeta smaragdinae</name>
    <dbReference type="NCBI Taxonomy" id="573413"/>
    <lineage>
        <taxon>Bacteria</taxon>
        <taxon>Pseudomonadati</taxon>
        <taxon>Spirochaetota</taxon>
        <taxon>Spirochaetia</taxon>
        <taxon>Spirochaetales</taxon>
        <taxon>Spirochaetaceae</taxon>
        <taxon>Sediminispirochaeta</taxon>
    </lineage>
</organism>
<evidence type="ECO:0000259" key="10">
    <source>
        <dbReference type="PROSITE" id="PS51192"/>
    </source>
</evidence>